<accession>A0A209A1Y2</accession>
<comment type="caution">
    <text evidence="1">The sequence shown here is derived from an EMBL/GenBank/DDBJ whole genome shotgun (WGS) entry which is preliminary data.</text>
</comment>
<dbReference type="AlphaFoldDB" id="A0A209A1Y2"/>
<dbReference type="RefSeq" id="WP_087815994.1">
    <property type="nucleotide sequence ID" value="NZ_NHOI01000013.1"/>
</dbReference>
<name>A0A209A1Y2_YERIN</name>
<protein>
    <recommendedName>
        <fullName evidence="3">Antitoxin VbhA domain-containing protein</fullName>
    </recommendedName>
</protein>
<dbReference type="Proteomes" id="UP000196440">
    <property type="component" value="Unassembled WGS sequence"/>
</dbReference>
<dbReference type="EMBL" id="NHOI01000013">
    <property type="protein sequence ID" value="OVZ86603.1"/>
    <property type="molecule type" value="Genomic_DNA"/>
</dbReference>
<proteinExistence type="predicted"/>
<sequence length="75" mass="8379">MVRSKFDAALEKRDAVKNAEADGLVADSMDVRKALMERVHAGEITLSQAQDELKRIKRNAKKNGLVTRHQAFSRG</sequence>
<evidence type="ECO:0000313" key="1">
    <source>
        <dbReference type="EMBL" id="OVZ86603.1"/>
    </source>
</evidence>
<evidence type="ECO:0000313" key="2">
    <source>
        <dbReference type="Proteomes" id="UP000196440"/>
    </source>
</evidence>
<reference evidence="1 2" key="1">
    <citation type="submission" date="2017-05" db="EMBL/GenBank/DDBJ databases">
        <title>Whole genome sequencing of Yersinia kristensenii.</title>
        <authorList>
            <person name="Campioni F."/>
        </authorList>
    </citation>
    <scope>NUCLEOTIDE SEQUENCE [LARGE SCALE GENOMIC DNA]</scope>
    <source>
        <strain evidence="1 2">CFSAN060536</strain>
    </source>
</reference>
<organism evidence="1 2">
    <name type="scientific">Yersinia intermedia</name>
    <dbReference type="NCBI Taxonomy" id="631"/>
    <lineage>
        <taxon>Bacteria</taxon>
        <taxon>Pseudomonadati</taxon>
        <taxon>Pseudomonadota</taxon>
        <taxon>Gammaproteobacteria</taxon>
        <taxon>Enterobacterales</taxon>
        <taxon>Yersiniaceae</taxon>
        <taxon>Yersinia</taxon>
    </lineage>
</organism>
<evidence type="ECO:0008006" key="3">
    <source>
        <dbReference type="Google" id="ProtNLM"/>
    </source>
</evidence>
<gene>
    <name evidence="1" type="ORF">CBW57_11680</name>
</gene>